<keyword evidence="8" id="KW-1185">Reference proteome</keyword>
<dbReference type="InterPro" id="IPR006910">
    <property type="entry name" value="Rad21_Rec8_N"/>
</dbReference>
<dbReference type="InterPro" id="IPR039781">
    <property type="entry name" value="Rad21/Rec8-like"/>
</dbReference>
<feature type="region of interest" description="Disordered" evidence="4">
    <location>
        <begin position="186"/>
        <end position="215"/>
    </location>
</feature>
<feature type="region of interest" description="Disordered" evidence="4">
    <location>
        <begin position="322"/>
        <end position="357"/>
    </location>
</feature>
<dbReference type="GO" id="GO:0003682">
    <property type="term" value="F:chromatin binding"/>
    <property type="evidence" value="ECO:0007669"/>
    <property type="project" value="TreeGrafter"/>
</dbReference>
<feature type="domain" description="Rad21/Rec8-like protein N-terminal" evidence="6">
    <location>
        <begin position="1"/>
        <end position="101"/>
    </location>
</feature>
<comment type="subcellular location">
    <subcellularLocation>
        <location evidence="1">Nucleus</location>
    </subcellularLocation>
</comment>
<evidence type="ECO:0000313" key="8">
    <source>
        <dbReference type="Proteomes" id="UP001212841"/>
    </source>
</evidence>
<dbReference type="Pfam" id="PF04825">
    <property type="entry name" value="Rad21_Rec8_N"/>
    <property type="match status" value="1"/>
</dbReference>
<dbReference type="Gene3D" id="1.10.10.580">
    <property type="entry name" value="Structural maintenance of chromosome 1. Chain E"/>
    <property type="match status" value="1"/>
</dbReference>
<dbReference type="InterPro" id="IPR036390">
    <property type="entry name" value="WH_DNA-bd_sf"/>
</dbReference>
<gene>
    <name evidence="7" type="primary">MCD1</name>
    <name evidence="7" type="ORF">HK097_007114</name>
</gene>
<evidence type="ECO:0000256" key="4">
    <source>
        <dbReference type="SAM" id="MobiDB-lite"/>
    </source>
</evidence>
<sequence length="626" mass="70305">MFYSTTILQKKGSLAKVWLAANWERRLTKSQTMQTNIQKAVEEVIVGEAQPYALRLTGHLLFGVVKIYSRKARYLLEDCNEALMKIKMAFRPGIVDMPTDHAIANVNAITLVDTMTEFDILLPEPSFDLRSFLAQDNEADLGSGPSLLSRSQDSMLSSEHGSFEGSFMLDGQQEDLRDIFGIPDTQQQEDEGQWDLTFGGDDPLPAGDQPSASMDDSMEIEVGRDAVGEQPFSPGHRDSLSMADESFAAEKRGSLPDISMDLGGGLQDDPLLGAGDDLGLNLDQPVTFMELDRQNDADDQPFPDLPGTPADIRDESFQVPTSVQAKAGSREAPDVDNTPKAQRKKAPKKRKHIVDEQTELSTDFMKRQLEYTDDILVEQRFVPASRKMQKLMDIRKQGAGYFLGLDRYDIPKQFRHLLVPRPRRRVFEVSRRAAGDSPRKRKADEVEERRESDDFQLDFGAGPSGDLPQPFDHPAGDFVESFDTTVEPVPEATELPREDVEEDEVPLQKKRRTGEEDEVPTEEEDREEGVVFEDDTQDQPDDSGFSKSTVRTVKTLQSKFDAQEGEEKELSFDKLTSKAKRTDAVKLFFELLVLKTRDMVHVEQEEAYGDIKITPKDTFYSAVLSA</sequence>
<evidence type="ECO:0000256" key="1">
    <source>
        <dbReference type="ARBA" id="ARBA00004123"/>
    </source>
</evidence>
<dbReference type="Pfam" id="PF04824">
    <property type="entry name" value="Rad21_Rec8"/>
    <property type="match status" value="1"/>
</dbReference>
<evidence type="ECO:0000256" key="2">
    <source>
        <dbReference type="ARBA" id="ARBA00009870"/>
    </source>
</evidence>
<keyword evidence="3" id="KW-0539">Nucleus</keyword>
<comment type="caution">
    <text evidence="7">The sequence shown here is derived from an EMBL/GenBank/DDBJ whole genome shotgun (WGS) entry which is preliminary data.</text>
</comment>
<dbReference type="InterPro" id="IPR023093">
    <property type="entry name" value="ScpA-like_C"/>
</dbReference>
<evidence type="ECO:0000259" key="6">
    <source>
        <dbReference type="Pfam" id="PF04825"/>
    </source>
</evidence>
<comment type="similarity">
    <text evidence="2">Belongs to the rad21 family.</text>
</comment>
<dbReference type="EMBL" id="JADGJD010000035">
    <property type="protein sequence ID" value="KAJ3056385.1"/>
    <property type="molecule type" value="Genomic_DNA"/>
</dbReference>
<organism evidence="7 8">
    <name type="scientific">Rhizophlyctis rosea</name>
    <dbReference type="NCBI Taxonomy" id="64517"/>
    <lineage>
        <taxon>Eukaryota</taxon>
        <taxon>Fungi</taxon>
        <taxon>Fungi incertae sedis</taxon>
        <taxon>Chytridiomycota</taxon>
        <taxon>Chytridiomycota incertae sedis</taxon>
        <taxon>Chytridiomycetes</taxon>
        <taxon>Rhizophlyctidales</taxon>
        <taxon>Rhizophlyctidaceae</taxon>
        <taxon>Rhizophlyctis</taxon>
    </lineage>
</organism>
<dbReference type="GO" id="GO:0030892">
    <property type="term" value="C:mitotic cohesin complex"/>
    <property type="evidence" value="ECO:0007669"/>
    <property type="project" value="TreeGrafter"/>
</dbReference>
<accession>A0AAD5X8R1</accession>
<dbReference type="GO" id="GO:0005634">
    <property type="term" value="C:nucleus"/>
    <property type="evidence" value="ECO:0007669"/>
    <property type="project" value="UniProtKB-SubCell"/>
</dbReference>
<dbReference type="GO" id="GO:0007064">
    <property type="term" value="P:mitotic sister chromatid cohesion"/>
    <property type="evidence" value="ECO:0007669"/>
    <property type="project" value="TreeGrafter"/>
</dbReference>
<dbReference type="PANTHER" id="PTHR12585:SF69">
    <property type="entry name" value="FI11703P"/>
    <property type="match status" value="1"/>
</dbReference>
<feature type="compositionally biased region" description="Acidic residues" evidence="4">
    <location>
        <begin position="515"/>
        <end position="541"/>
    </location>
</feature>
<evidence type="ECO:0000313" key="7">
    <source>
        <dbReference type="EMBL" id="KAJ3056385.1"/>
    </source>
</evidence>
<feature type="region of interest" description="Disordered" evidence="4">
    <location>
        <begin position="294"/>
        <end position="313"/>
    </location>
</feature>
<dbReference type="SUPFAM" id="SSF46785">
    <property type="entry name" value="Winged helix' DNA-binding domain"/>
    <property type="match status" value="1"/>
</dbReference>
<evidence type="ECO:0000256" key="3">
    <source>
        <dbReference type="ARBA" id="ARBA00023242"/>
    </source>
</evidence>
<feature type="domain" description="Rad21/Rec8-like protein C-terminal eukaryotic" evidence="5">
    <location>
        <begin position="567"/>
        <end position="618"/>
    </location>
</feature>
<dbReference type="AlphaFoldDB" id="A0AAD5X8R1"/>
<feature type="compositionally biased region" description="Basic and acidic residues" evidence="4">
    <location>
        <begin position="429"/>
        <end position="453"/>
    </location>
</feature>
<dbReference type="GO" id="GO:1990414">
    <property type="term" value="P:replication-born double-strand break repair via sister chromatid exchange"/>
    <property type="evidence" value="ECO:0007669"/>
    <property type="project" value="TreeGrafter"/>
</dbReference>
<reference evidence="7" key="1">
    <citation type="submission" date="2020-05" db="EMBL/GenBank/DDBJ databases">
        <title>Phylogenomic resolution of chytrid fungi.</title>
        <authorList>
            <person name="Stajich J.E."/>
            <person name="Amses K."/>
            <person name="Simmons R."/>
            <person name="Seto K."/>
            <person name="Myers J."/>
            <person name="Bonds A."/>
            <person name="Quandt C.A."/>
            <person name="Barry K."/>
            <person name="Liu P."/>
            <person name="Grigoriev I."/>
            <person name="Longcore J.E."/>
            <person name="James T.Y."/>
        </authorList>
    </citation>
    <scope>NUCLEOTIDE SEQUENCE</scope>
    <source>
        <strain evidence="7">JEL0318</strain>
    </source>
</reference>
<name>A0AAD5X8R1_9FUNG</name>
<dbReference type="InterPro" id="IPR006909">
    <property type="entry name" value="Rad21/Rec8_C_eu"/>
</dbReference>
<protein>
    <submittedName>
        <fullName evidence="7">Sister chromatid cohesion protein 1</fullName>
    </submittedName>
</protein>
<dbReference type="Proteomes" id="UP001212841">
    <property type="component" value="Unassembled WGS sequence"/>
</dbReference>
<proteinExistence type="inferred from homology"/>
<evidence type="ECO:0000259" key="5">
    <source>
        <dbReference type="Pfam" id="PF04824"/>
    </source>
</evidence>
<dbReference type="PANTHER" id="PTHR12585">
    <property type="entry name" value="SCC1 / RAD21 FAMILY MEMBER"/>
    <property type="match status" value="1"/>
</dbReference>
<feature type="region of interest" description="Disordered" evidence="4">
    <location>
        <begin position="429"/>
        <end position="550"/>
    </location>
</feature>
<feature type="compositionally biased region" description="Basic residues" evidence="4">
    <location>
        <begin position="341"/>
        <end position="352"/>
    </location>
</feature>